<dbReference type="Pfam" id="PF00535">
    <property type="entry name" value="Glycos_transf_2"/>
    <property type="match status" value="1"/>
</dbReference>
<protein>
    <submittedName>
        <fullName evidence="2">Glycosyltransferase family 2 protein</fullName>
    </submittedName>
</protein>
<comment type="caution">
    <text evidence="2">The sequence shown here is derived from an EMBL/GenBank/DDBJ whole genome shotgun (WGS) entry which is preliminary data.</text>
</comment>
<dbReference type="EMBL" id="DVMQ01000015">
    <property type="protein sequence ID" value="HIU24252.1"/>
    <property type="molecule type" value="Genomic_DNA"/>
</dbReference>
<dbReference type="Gene3D" id="3.90.550.10">
    <property type="entry name" value="Spore Coat Polysaccharide Biosynthesis Protein SpsA, Chain A"/>
    <property type="match status" value="1"/>
</dbReference>
<dbReference type="GO" id="GO:0016758">
    <property type="term" value="F:hexosyltransferase activity"/>
    <property type="evidence" value="ECO:0007669"/>
    <property type="project" value="UniProtKB-ARBA"/>
</dbReference>
<dbReference type="PANTHER" id="PTHR22916:SF3">
    <property type="entry name" value="UDP-GLCNAC:BETAGAL BETA-1,3-N-ACETYLGLUCOSAMINYLTRANSFERASE-LIKE PROTEIN 1"/>
    <property type="match status" value="1"/>
</dbReference>
<sequence length="352" mass="40237">MPRLSVVVPVYNVEQYLPECLDSLLIQDFDDFEVVLVNDGSPDGSKAICEHYCNLDARFCLISKENGGLSSARNKGIDAARGDYISFLDADDRYTPQACGRIVQALDESGADVLTFGGSAWPAEESYPWLEEVLSPRDCIYSKFSEDLLMKEASKPFAWRLALRRSFVEACKIRFDESVSYGEDQVFAFAVYPRSSRTCLIHDKLYDYRIVRGDSMLNRMLADKPAMLSCHIELERKIMDDWASLGILDDHCAMQLTWICEFILFDALRLSDDACAEIWQKTSRNILSQWSRDRIAKERLTPGVRALVLAAKDNRRPTRIRRALLMCACYYDWHGIDGVMRRLLHGPRKTHS</sequence>
<accession>A0A9D1HY62</accession>
<dbReference type="PANTHER" id="PTHR22916">
    <property type="entry name" value="GLYCOSYLTRANSFERASE"/>
    <property type="match status" value="1"/>
</dbReference>
<dbReference type="Proteomes" id="UP000824078">
    <property type="component" value="Unassembled WGS sequence"/>
</dbReference>
<dbReference type="CDD" id="cd00761">
    <property type="entry name" value="Glyco_tranf_GTA_type"/>
    <property type="match status" value="1"/>
</dbReference>
<dbReference type="InterPro" id="IPR001173">
    <property type="entry name" value="Glyco_trans_2-like"/>
</dbReference>
<reference evidence="2" key="1">
    <citation type="submission" date="2020-10" db="EMBL/GenBank/DDBJ databases">
        <authorList>
            <person name="Gilroy R."/>
        </authorList>
    </citation>
    <scope>NUCLEOTIDE SEQUENCE</scope>
    <source>
        <strain evidence="2">ChiHjej12B11-29160</strain>
    </source>
</reference>
<gene>
    <name evidence="2" type="ORF">IAD17_04965</name>
</gene>
<dbReference type="InterPro" id="IPR029044">
    <property type="entry name" value="Nucleotide-diphossugar_trans"/>
</dbReference>
<evidence type="ECO:0000313" key="3">
    <source>
        <dbReference type="Proteomes" id="UP000824078"/>
    </source>
</evidence>
<dbReference type="AlphaFoldDB" id="A0A9D1HY62"/>
<reference evidence="2" key="2">
    <citation type="journal article" date="2021" name="PeerJ">
        <title>Extensive microbial diversity within the chicken gut microbiome revealed by metagenomics and culture.</title>
        <authorList>
            <person name="Gilroy R."/>
            <person name="Ravi A."/>
            <person name="Getino M."/>
            <person name="Pursley I."/>
            <person name="Horton D.L."/>
            <person name="Alikhan N.F."/>
            <person name="Baker D."/>
            <person name="Gharbi K."/>
            <person name="Hall N."/>
            <person name="Watson M."/>
            <person name="Adriaenssens E.M."/>
            <person name="Foster-Nyarko E."/>
            <person name="Jarju S."/>
            <person name="Secka A."/>
            <person name="Antonio M."/>
            <person name="Oren A."/>
            <person name="Chaudhuri R.R."/>
            <person name="La Ragione R."/>
            <person name="Hildebrand F."/>
            <person name="Pallen M.J."/>
        </authorList>
    </citation>
    <scope>NUCLEOTIDE SEQUENCE</scope>
    <source>
        <strain evidence="2">ChiHjej12B11-29160</strain>
    </source>
</reference>
<organism evidence="2 3">
    <name type="scientific">Candidatus Coprovicinus avistercoris</name>
    <dbReference type="NCBI Taxonomy" id="2840754"/>
    <lineage>
        <taxon>Bacteria</taxon>
        <taxon>Bacillati</taxon>
        <taxon>Actinomycetota</taxon>
        <taxon>Coriobacteriia</taxon>
        <taxon>Coriobacteriales</taxon>
        <taxon>Coriobacteriaceae</taxon>
        <taxon>Coriobacteriaceae incertae sedis</taxon>
        <taxon>Candidatus Coprovicinus</taxon>
    </lineage>
</organism>
<name>A0A9D1HY62_9ACTN</name>
<dbReference type="SUPFAM" id="SSF53448">
    <property type="entry name" value="Nucleotide-diphospho-sugar transferases"/>
    <property type="match status" value="1"/>
</dbReference>
<evidence type="ECO:0000313" key="2">
    <source>
        <dbReference type="EMBL" id="HIU24252.1"/>
    </source>
</evidence>
<feature type="domain" description="Glycosyltransferase 2-like" evidence="1">
    <location>
        <begin position="5"/>
        <end position="117"/>
    </location>
</feature>
<evidence type="ECO:0000259" key="1">
    <source>
        <dbReference type="Pfam" id="PF00535"/>
    </source>
</evidence>
<proteinExistence type="predicted"/>